<comment type="caution">
    <text evidence="2">The sequence shown here is derived from an EMBL/GenBank/DDBJ whole genome shotgun (WGS) entry which is preliminary data.</text>
</comment>
<evidence type="ECO:0000256" key="1">
    <source>
        <dbReference type="SAM" id="MobiDB-lite"/>
    </source>
</evidence>
<organism evidence="2 3">
    <name type="scientific">Ureibacillus suwonensis</name>
    <dbReference type="NCBI Taxonomy" id="313007"/>
    <lineage>
        <taxon>Bacteria</taxon>
        <taxon>Bacillati</taxon>
        <taxon>Bacillota</taxon>
        <taxon>Bacilli</taxon>
        <taxon>Bacillales</taxon>
        <taxon>Caryophanaceae</taxon>
        <taxon>Ureibacillus</taxon>
    </lineage>
</organism>
<name>A0ABW0RF47_9BACL</name>
<dbReference type="EMBL" id="JBHSNQ010000165">
    <property type="protein sequence ID" value="MFC5542513.1"/>
    <property type="molecule type" value="Genomic_DNA"/>
</dbReference>
<reference evidence="3" key="1">
    <citation type="journal article" date="2019" name="Int. J. Syst. Evol. Microbiol.">
        <title>The Global Catalogue of Microorganisms (GCM) 10K type strain sequencing project: providing services to taxonomists for standard genome sequencing and annotation.</title>
        <authorList>
            <consortium name="The Broad Institute Genomics Platform"/>
            <consortium name="The Broad Institute Genome Sequencing Center for Infectious Disease"/>
            <person name="Wu L."/>
            <person name="Ma J."/>
        </authorList>
    </citation>
    <scope>NUCLEOTIDE SEQUENCE [LARGE SCALE GENOMIC DNA]</scope>
    <source>
        <strain evidence="3">CCUG 56331</strain>
    </source>
</reference>
<proteinExistence type="predicted"/>
<feature type="region of interest" description="Disordered" evidence="1">
    <location>
        <begin position="1"/>
        <end position="47"/>
    </location>
</feature>
<keyword evidence="3" id="KW-1185">Reference proteome</keyword>
<accession>A0ABW0RF47</accession>
<evidence type="ECO:0000313" key="3">
    <source>
        <dbReference type="Proteomes" id="UP001595978"/>
    </source>
</evidence>
<sequence>MAKKNKTTFRKEKKEKNKKVQREEYSKEFNQAIHNNPPAEVRKPRNT</sequence>
<dbReference type="Proteomes" id="UP001595978">
    <property type="component" value="Unassembled WGS sequence"/>
</dbReference>
<evidence type="ECO:0000313" key="2">
    <source>
        <dbReference type="EMBL" id="MFC5542513.1"/>
    </source>
</evidence>
<dbReference type="RefSeq" id="WP_342470486.1">
    <property type="nucleotide sequence ID" value="NZ_JBHSNQ010000165.1"/>
</dbReference>
<feature type="compositionally biased region" description="Basic and acidic residues" evidence="1">
    <location>
        <begin position="9"/>
        <end position="27"/>
    </location>
</feature>
<protein>
    <recommendedName>
        <fullName evidence="4">Glycogen biosynthesis protein GlgD</fullName>
    </recommendedName>
</protein>
<gene>
    <name evidence="2" type="ORF">ACFPOH_12440</name>
</gene>
<evidence type="ECO:0008006" key="4">
    <source>
        <dbReference type="Google" id="ProtNLM"/>
    </source>
</evidence>